<accession>A0A135P9B8</accession>
<dbReference type="AlphaFoldDB" id="A0A135P9B8"/>
<dbReference type="Gene3D" id="1.10.10.10">
    <property type="entry name" value="Winged helix-like DNA-binding domain superfamily/Winged helix DNA-binding domain"/>
    <property type="match status" value="1"/>
</dbReference>
<gene>
    <name evidence="2" type="ORF">ATO67_16535</name>
</gene>
<dbReference type="SMART" id="SM00347">
    <property type="entry name" value="HTH_MARR"/>
    <property type="match status" value="1"/>
</dbReference>
<dbReference type="Proteomes" id="UP000070498">
    <property type="component" value="Unassembled WGS sequence"/>
</dbReference>
<sequence length="178" mass="19806">MNALTSLSKQEPTDRDEVLTISQTMGRMRLMIGRRVIGRMAIAKLAPELELSHIDVLDIVHRAGGVVTVGAIAEAMRLDPSRGSRVVAEMVGRGLIKREASQEDGRRSVIDITPLGQSILEEMRNAKISIIREVVSDWPSEDVAEFARLFDRFIEKFEKRLAPDVMALMAAAKPDNLR</sequence>
<dbReference type="InterPro" id="IPR000835">
    <property type="entry name" value="HTH_MarR-typ"/>
</dbReference>
<keyword evidence="3" id="KW-1185">Reference proteome</keyword>
<dbReference type="RefSeq" id="WP_067651714.1">
    <property type="nucleotide sequence ID" value="NZ_KQ961032.1"/>
</dbReference>
<dbReference type="EMBL" id="LNUW01000001">
    <property type="protein sequence ID" value="KXG88002.1"/>
    <property type="molecule type" value="Genomic_DNA"/>
</dbReference>
<dbReference type="InterPro" id="IPR039422">
    <property type="entry name" value="MarR/SlyA-like"/>
</dbReference>
<dbReference type="GO" id="GO:0006950">
    <property type="term" value="P:response to stress"/>
    <property type="evidence" value="ECO:0007669"/>
    <property type="project" value="TreeGrafter"/>
</dbReference>
<comment type="caution">
    <text evidence="2">The sequence shown here is derived from an EMBL/GenBank/DDBJ whole genome shotgun (WGS) entry which is preliminary data.</text>
</comment>
<reference evidence="2 3" key="1">
    <citation type="submission" date="2015-11" db="EMBL/GenBank/DDBJ databases">
        <title>Draft genome sequence of Agrobacterium sp. R89-1.</title>
        <authorList>
            <person name="Zahradnik J."/>
            <person name="Kyslikova E."/>
            <person name="Palyzova A."/>
            <person name="Kyslik P."/>
        </authorList>
    </citation>
    <scope>NUCLEOTIDE SEQUENCE [LARGE SCALE GENOMIC DNA]</scope>
    <source>
        <strain evidence="2 3">R89-1</strain>
    </source>
</reference>
<dbReference type="PANTHER" id="PTHR33164:SF57">
    <property type="entry name" value="MARR-FAMILY TRANSCRIPTIONAL REGULATOR"/>
    <property type="match status" value="1"/>
</dbReference>
<dbReference type="Pfam" id="PF12802">
    <property type="entry name" value="MarR_2"/>
    <property type="match status" value="1"/>
</dbReference>
<evidence type="ECO:0000313" key="2">
    <source>
        <dbReference type="EMBL" id="KXG88002.1"/>
    </source>
</evidence>
<dbReference type="PANTHER" id="PTHR33164">
    <property type="entry name" value="TRANSCRIPTIONAL REGULATOR, MARR FAMILY"/>
    <property type="match status" value="1"/>
</dbReference>
<evidence type="ECO:0000313" key="3">
    <source>
        <dbReference type="Proteomes" id="UP000070498"/>
    </source>
</evidence>
<dbReference type="GO" id="GO:0003700">
    <property type="term" value="F:DNA-binding transcription factor activity"/>
    <property type="evidence" value="ECO:0007669"/>
    <property type="project" value="InterPro"/>
</dbReference>
<feature type="domain" description="HTH marR-type" evidence="1">
    <location>
        <begin position="18"/>
        <end position="155"/>
    </location>
</feature>
<organism evidence="2 3">
    <name type="scientific">Agrobacterium bohemicum</name>
    <dbReference type="NCBI Taxonomy" id="2052828"/>
    <lineage>
        <taxon>Bacteria</taxon>
        <taxon>Pseudomonadati</taxon>
        <taxon>Pseudomonadota</taxon>
        <taxon>Alphaproteobacteria</taxon>
        <taxon>Hyphomicrobiales</taxon>
        <taxon>Rhizobiaceae</taxon>
        <taxon>Rhizobium/Agrobacterium group</taxon>
        <taxon>Agrobacterium</taxon>
    </lineage>
</organism>
<name>A0A135P9B8_9HYPH</name>
<dbReference type="SUPFAM" id="SSF46785">
    <property type="entry name" value="Winged helix' DNA-binding domain"/>
    <property type="match status" value="1"/>
</dbReference>
<dbReference type="PROSITE" id="PS50995">
    <property type="entry name" value="HTH_MARR_2"/>
    <property type="match status" value="1"/>
</dbReference>
<dbReference type="InterPro" id="IPR036390">
    <property type="entry name" value="WH_DNA-bd_sf"/>
</dbReference>
<proteinExistence type="predicted"/>
<protein>
    <submittedName>
        <fullName evidence="2">MarR family transcriptional regulator</fullName>
    </submittedName>
</protein>
<dbReference type="STRING" id="2052828.ATO67_16535"/>
<dbReference type="InterPro" id="IPR036388">
    <property type="entry name" value="WH-like_DNA-bd_sf"/>
</dbReference>
<evidence type="ECO:0000259" key="1">
    <source>
        <dbReference type="PROSITE" id="PS50995"/>
    </source>
</evidence>